<keyword evidence="3" id="KW-1185">Reference proteome</keyword>
<protein>
    <submittedName>
        <fullName evidence="2">Uncharacterized protein</fullName>
    </submittedName>
</protein>
<proteinExistence type="predicted"/>
<comment type="caution">
    <text evidence="2">The sequence shown here is derived from an EMBL/GenBank/DDBJ whole genome shotgun (WGS) entry which is preliminary data.</text>
</comment>
<feature type="non-terminal residue" evidence="2">
    <location>
        <position position="76"/>
    </location>
</feature>
<dbReference type="AlphaFoldDB" id="A0AAD5R923"/>
<reference evidence="2" key="1">
    <citation type="submission" date="2021-06" db="EMBL/GenBank/DDBJ databases">
        <title>Parelaphostrongylus tenuis whole genome reference sequence.</title>
        <authorList>
            <person name="Garwood T.J."/>
            <person name="Larsen P.A."/>
            <person name="Fountain-Jones N.M."/>
            <person name="Garbe J.R."/>
            <person name="Macchietto M.G."/>
            <person name="Kania S.A."/>
            <person name="Gerhold R.W."/>
            <person name="Richards J.E."/>
            <person name="Wolf T.M."/>
        </authorList>
    </citation>
    <scope>NUCLEOTIDE SEQUENCE</scope>
    <source>
        <strain evidence="2">MNPRO001-30</strain>
        <tissue evidence="2">Meninges</tissue>
    </source>
</reference>
<dbReference type="EMBL" id="JAHQIW010007021">
    <property type="protein sequence ID" value="KAJ1371685.1"/>
    <property type="molecule type" value="Genomic_DNA"/>
</dbReference>
<dbReference type="Proteomes" id="UP001196413">
    <property type="component" value="Unassembled WGS sequence"/>
</dbReference>
<organism evidence="2 3">
    <name type="scientific">Parelaphostrongylus tenuis</name>
    <name type="common">Meningeal worm</name>
    <dbReference type="NCBI Taxonomy" id="148309"/>
    <lineage>
        <taxon>Eukaryota</taxon>
        <taxon>Metazoa</taxon>
        <taxon>Ecdysozoa</taxon>
        <taxon>Nematoda</taxon>
        <taxon>Chromadorea</taxon>
        <taxon>Rhabditida</taxon>
        <taxon>Rhabditina</taxon>
        <taxon>Rhabditomorpha</taxon>
        <taxon>Strongyloidea</taxon>
        <taxon>Metastrongylidae</taxon>
        <taxon>Parelaphostrongylus</taxon>
    </lineage>
</organism>
<accession>A0AAD5R923</accession>
<evidence type="ECO:0000256" key="1">
    <source>
        <dbReference type="SAM" id="MobiDB-lite"/>
    </source>
</evidence>
<sequence length="76" mass="8418">MIRKGTDDFITSSVHPFIHHIVHRLAGMTSSSSMHEVRSIGSRTFHGSRETREIDDLNCSVETTGVGESAPAQRRP</sequence>
<name>A0AAD5R923_PARTN</name>
<feature type="region of interest" description="Disordered" evidence="1">
    <location>
        <begin position="37"/>
        <end position="76"/>
    </location>
</feature>
<evidence type="ECO:0000313" key="3">
    <source>
        <dbReference type="Proteomes" id="UP001196413"/>
    </source>
</evidence>
<gene>
    <name evidence="2" type="ORF">KIN20_033669</name>
</gene>
<evidence type="ECO:0000313" key="2">
    <source>
        <dbReference type="EMBL" id="KAJ1371685.1"/>
    </source>
</evidence>